<evidence type="ECO:0000256" key="2">
    <source>
        <dbReference type="ARBA" id="ARBA00004496"/>
    </source>
</evidence>
<evidence type="ECO:0000256" key="9">
    <source>
        <dbReference type="ARBA" id="ARBA00030693"/>
    </source>
</evidence>
<dbReference type="InterPro" id="IPR011989">
    <property type="entry name" value="ARM-like"/>
</dbReference>
<evidence type="ECO:0000256" key="7">
    <source>
        <dbReference type="ARBA" id="ARBA00022927"/>
    </source>
</evidence>
<evidence type="ECO:0000256" key="3">
    <source>
        <dbReference type="ARBA" id="ARBA00008669"/>
    </source>
</evidence>
<organism evidence="12">
    <name type="scientific">Taenia asiatica</name>
    <name type="common">Asian tapeworm</name>
    <dbReference type="NCBI Taxonomy" id="60517"/>
    <lineage>
        <taxon>Eukaryota</taxon>
        <taxon>Metazoa</taxon>
        <taxon>Spiralia</taxon>
        <taxon>Lophotrochozoa</taxon>
        <taxon>Platyhelminthes</taxon>
        <taxon>Cestoda</taxon>
        <taxon>Eucestoda</taxon>
        <taxon>Cyclophyllidea</taxon>
        <taxon>Taeniidae</taxon>
        <taxon>Taenia</taxon>
    </lineage>
</organism>
<evidence type="ECO:0000256" key="1">
    <source>
        <dbReference type="ARBA" id="ARBA00004123"/>
    </source>
</evidence>
<keyword evidence="8" id="KW-0539">Nucleus</keyword>
<dbReference type="Pfam" id="PF03810">
    <property type="entry name" value="IBN_N"/>
    <property type="match status" value="1"/>
</dbReference>
<evidence type="ECO:0000256" key="10">
    <source>
        <dbReference type="SAM" id="Phobius"/>
    </source>
</evidence>
<dbReference type="InterPro" id="IPR016024">
    <property type="entry name" value="ARM-type_fold"/>
</dbReference>
<evidence type="ECO:0000256" key="5">
    <source>
        <dbReference type="ARBA" id="ARBA00022448"/>
    </source>
</evidence>
<evidence type="ECO:0000256" key="6">
    <source>
        <dbReference type="ARBA" id="ARBA00022490"/>
    </source>
</evidence>
<dbReference type="PROSITE" id="PS50166">
    <property type="entry name" value="IMPORTIN_B_NT"/>
    <property type="match status" value="1"/>
</dbReference>
<dbReference type="GO" id="GO:0005829">
    <property type="term" value="C:cytosol"/>
    <property type="evidence" value="ECO:0007669"/>
    <property type="project" value="TreeGrafter"/>
</dbReference>
<evidence type="ECO:0000313" key="12">
    <source>
        <dbReference type="WBParaSite" id="TASK_0000683401-mRNA-1"/>
    </source>
</evidence>
<keyword evidence="10" id="KW-1133">Transmembrane helix</keyword>
<dbReference type="GO" id="GO:0006606">
    <property type="term" value="P:protein import into nucleus"/>
    <property type="evidence" value="ECO:0007669"/>
    <property type="project" value="TreeGrafter"/>
</dbReference>
<keyword evidence="5" id="KW-0813">Transport</keyword>
<evidence type="ECO:0000256" key="4">
    <source>
        <dbReference type="ARBA" id="ARBA00018945"/>
    </source>
</evidence>
<evidence type="ECO:0000256" key="8">
    <source>
        <dbReference type="ARBA" id="ARBA00023242"/>
    </source>
</evidence>
<comment type="similarity">
    <text evidence="3">Belongs to the XPO2/CSE1 family.</text>
</comment>
<evidence type="ECO:0000259" key="11">
    <source>
        <dbReference type="PROSITE" id="PS50166"/>
    </source>
</evidence>
<keyword evidence="6" id="KW-0963">Cytoplasm</keyword>
<keyword evidence="10" id="KW-0472">Membrane</keyword>
<dbReference type="GO" id="GO:0006611">
    <property type="term" value="P:protein export from nucleus"/>
    <property type="evidence" value="ECO:0007669"/>
    <property type="project" value="TreeGrafter"/>
</dbReference>
<dbReference type="Gene3D" id="1.25.10.10">
    <property type="entry name" value="Leucine-rich Repeat Variant"/>
    <property type="match status" value="1"/>
</dbReference>
<dbReference type="AlphaFoldDB" id="A0A0R3W8V8"/>
<dbReference type="GO" id="GO:0005049">
    <property type="term" value="F:nuclear export signal receptor activity"/>
    <property type="evidence" value="ECO:0007669"/>
    <property type="project" value="TreeGrafter"/>
</dbReference>
<reference evidence="12" key="1">
    <citation type="submission" date="2017-02" db="UniProtKB">
        <authorList>
            <consortium name="WormBaseParasite"/>
        </authorList>
    </citation>
    <scope>IDENTIFICATION</scope>
</reference>
<dbReference type="GO" id="GO:0031267">
    <property type="term" value="F:small GTPase binding"/>
    <property type="evidence" value="ECO:0007669"/>
    <property type="project" value="InterPro"/>
</dbReference>
<dbReference type="InterPro" id="IPR005043">
    <property type="entry name" value="XPO2_C"/>
</dbReference>
<dbReference type="STRING" id="60517.A0A0R3W8V8"/>
<dbReference type="PANTHER" id="PTHR10997:SF8">
    <property type="entry name" value="EXPORTIN-2"/>
    <property type="match status" value="1"/>
</dbReference>
<dbReference type="Pfam" id="PF08506">
    <property type="entry name" value="Cse1"/>
    <property type="match status" value="1"/>
</dbReference>
<feature type="transmembrane region" description="Helical" evidence="10">
    <location>
        <begin position="929"/>
        <end position="956"/>
    </location>
</feature>
<dbReference type="PANTHER" id="PTHR10997">
    <property type="entry name" value="IMPORTIN-7, 8, 11"/>
    <property type="match status" value="1"/>
</dbReference>
<comment type="subcellular location">
    <subcellularLocation>
        <location evidence="2">Cytoplasm</location>
    </subcellularLocation>
    <subcellularLocation>
        <location evidence="1">Nucleus</location>
    </subcellularLocation>
</comment>
<dbReference type="SUPFAM" id="SSF48371">
    <property type="entry name" value="ARM repeat"/>
    <property type="match status" value="1"/>
</dbReference>
<dbReference type="SMART" id="SM00913">
    <property type="entry name" value="IBN_N"/>
    <property type="match status" value="1"/>
</dbReference>
<feature type="domain" description="Importin N-terminal" evidence="11">
    <location>
        <begin position="27"/>
        <end position="101"/>
    </location>
</feature>
<dbReference type="InterPro" id="IPR013713">
    <property type="entry name" value="XPO2_central"/>
</dbReference>
<dbReference type="InterPro" id="IPR001494">
    <property type="entry name" value="Importin-beta_N"/>
</dbReference>
<name>A0A0R3W8V8_TAEAS</name>
<keyword evidence="10" id="KW-0812">Transmembrane</keyword>
<proteinExistence type="inferred from homology"/>
<dbReference type="GO" id="GO:0005635">
    <property type="term" value="C:nuclear envelope"/>
    <property type="evidence" value="ECO:0007669"/>
    <property type="project" value="TreeGrafter"/>
</dbReference>
<sequence>MDLAHCNELALTLDRTLSPLLEERRRAENVLKSMEHQPGYSVCLLVLLQDPSRPKTTRLSAATTLKNFIKRYWKTGTDSDNLIPDADREQLKAQLINAMLTSTGASQHMLSEAIGLIGHEDFPARWPSLLPDIIQRITQLGTELDSVQGLLYTAHSLFKRYRHEMRSDELFSEMKLVIGQFAEPLTTLTVNLMNLVVGPNRLTNGGQLVPVMHALLLVCKIFLSLNCQDLPEFFEDNMGQWMGIFHQLLNLDSQITELINSSAAAADAIGDTSSAGTLVEQVKSQVCDNITLYATKYASDFTNYLSEFVKDVWEMLISMKNTQDPKYDTLIGNALDFLSSVVSRPQNKALFEVPETLQKLCELIVLPNIQLSANDEELFEDSPEEYIRRDLEGSDAHTRRRSACNLVYALCEAFEGPVIDNFARYINHLLTEYANAVAAVATNSNSNSVAGNRTVPTAGWSSKDSALLLVTSLAAKGKTEKFGVTSSSRLVDIPNFFETHVFPELQNPNVDQLPVIKADCLRYAITFRGLLPSAAILNLFNLVPNFLVASSVVVHSYAAVLLEKFLLMTIPGRPILTPLISKSDVANPEVVIQRCLEALSRPASCESVYLMRGCLLQLLDPKIVIGDAYFNLLALLALLRICSCLEDRCLPSMNSLVTALVTRLGQIIKNPSKPQFNHFLFESLCLCVRLTCAADPSSIAHFEAALFMIFQEILQQDITELFPYVFQLLAVMLEQYPLGPNVYDLCTQKRKMAGLEAEPQPASLSTPNVAYQALLPRLLVPPLWETQGAVMSLARLMQAYLLHNVDAIVATNKVSPILRSRNTVIDSFVDAVLGVYQRLLTSKTNDFYAFTIISAFLLALPRNCLDTLLPQIFICIFQRLQTAKTEKFMRCDSTLPSLLHFAPLPFPCSLMEPASGFTQFLIGRLDISFGLVMLNLCMYALAGLTAFLAYFVLIFGANDLVSIMDKVQDRIFSKVLAKVILPHAELAISSPVGLINPTFVLTAHSNAGDAHNNSAAKGVDSGYASLSSSSFSHLAREEWRVVSVGLTTLCTQAEAICSPTDAIVSATSTSYHADAWIPLVQAILAGLTAGPARCGQLAADAAVAAATAAAANAPASVFSDERFTDVAGDSASFTLVFATPKLPNLCPGVVDPRVHFAKSLEALSRRYPTKISAQLQTKLTDEAKSALEAYFTQSMVRLE</sequence>
<protein>
    <recommendedName>
        <fullName evidence="4">Exportin-2</fullName>
    </recommendedName>
    <alternativeName>
        <fullName evidence="9">Importin-alpha re-exporter</fullName>
    </alternativeName>
</protein>
<dbReference type="Pfam" id="PF03378">
    <property type="entry name" value="CAS_CSE1"/>
    <property type="match status" value="2"/>
</dbReference>
<accession>A0A0R3W8V8</accession>
<dbReference type="WBParaSite" id="TASK_0000683401-mRNA-1">
    <property type="protein sequence ID" value="TASK_0000683401-mRNA-1"/>
    <property type="gene ID" value="TASK_0000683401"/>
</dbReference>
<keyword evidence="7" id="KW-0653">Protein transport</keyword>